<feature type="zinc finger region" description="FLZ-type" evidence="4">
    <location>
        <begin position="143"/>
        <end position="186"/>
    </location>
</feature>
<gene>
    <name evidence="6" type="ORF">AAHA92_16217</name>
</gene>
<keyword evidence="7" id="KW-1185">Reference proteome</keyword>
<evidence type="ECO:0000313" key="6">
    <source>
        <dbReference type="EMBL" id="KAL1547913.1"/>
    </source>
</evidence>
<sequence>MAETKGKKKRLSINLSFLALSDSRKRANARFLPAHFENPNGVVGLGILAAMRGDRGPRHNLFLNNGAALAISPKSASNSIHVISGTRKRIGAEECEEYTCVISHVGENLVKKREYFEGADDGVVTGNGGGRAAESGGAEAYADFLNSCVMCEKKLHGLDVFMYRGDKAFCSAECRCKQISMDEQKEKCHSEARRARMKHSVSPFSVAAA</sequence>
<dbReference type="GO" id="GO:0008270">
    <property type="term" value="F:zinc ion binding"/>
    <property type="evidence" value="ECO:0007669"/>
    <property type="project" value="UniProtKB-KW"/>
</dbReference>
<comment type="caution">
    <text evidence="6">The sequence shown here is derived from an EMBL/GenBank/DDBJ whole genome shotgun (WGS) entry which is preliminary data.</text>
</comment>
<evidence type="ECO:0000256" key="1">
    <source>
        <dbReference type="ARBA" id="ARBA00009374"/>
    </source>
</evidence>
<evidence type="ECO:0000256" key="2">
    <source>
        <dbReference type="ARBA" id="ARBA00022723"/>
    </source>
</evidence>
<dbReference type="InterPro" id="IPR044604">
    <property type="entry name" value="FLZ12/13/14"/>
</dbReference>
<evidence type="ECO:0000313" key="7">
    <source>
        <dbReference type="Proteomes" id="UP001567538"/>
    </source>
</evidence>
<dbReference type="PANTHER" id="PTHR47208">
    <property type="entry name" value="OS02G0174800 PROTEIN"/>
    <property type="match status" value="1"/>
</dbReference>
<name>A0ABD1GXV5_SALDI</name>
<protein>
    <submittedName>
        <fullName evidence="6">FCS-Like Zinc finger 14-like</fullName>
    </submittedName>
</protein>
<dbReference type="EMBL" id="JBEAFC010000007">
    <property type="protein sequence ID" value="KAL1547913.1"/>
    <property type="molecule type" value="Genomic_DNA"/>
</dbReference>
<accession>A0ABD1GXV5</accession>
<reference evidence="6 7" key="1">
    <citation type="submission" date="2024-06" db="EMBL/GenBank/DDBJ databases">
        <title>A chromosome level genome sequence of Diviner's sage (Salvia divinorum).</title>
        <authorList>
            <person name="Ford S.A."/>
            <person name="Ro D.-K."/>
            <person name="Ness R.W."/>
            <person name="Phillips M.A."/>
        </authorList>
    </citation>
    <scope>NUCLEOTIDE SEQUENCE [LARGE SCALE GENOMIC DNA]</scope>
    <source>
        <strain evidence="6">SAF-2024a</strain>
        <tissue evidence="6">Leaf</tissue>
    </source>
</reference>
<dbReference type="PROSITE" id="PS51795">
    <property type="entry name" value="ZF_FLZ"/>
    <property type="match status" value="1"/>
</dbReference>
<keyword evidence="3" id="KW-0863">Zinc-finger</keyword>
<comment type="similarity">
    <text evidence="1">Belongs to the FLZ family.</text>
</comment>
<dbReference type="Pfam" id="PF04570">
    <property type="entry name" value="zf-FLZ"/>
    <property type="match status" value="1"/>
</dbReference>
<feature type="domain" description="FLZ-type" evidence="5">
    <location>
        <begin position="143"/>
        <end position="186"/>
    </location>
</feature>
<keyword evidence="2" id="KW-0479">Metal-binding</keyword>
<evidence type="ECO:0000256" key="4">
    <source>
        <dbReference type="PROSITE-ProRule" id="PRU01131"/>
    </source>
</evidence>
<evidence type="ECO:0000256" key="3">
    <source>
        <dbReference type="ARBA" id="ARBA00022771"/>
    </source>
</evidence>
<keyword evidence="3" id="KW-0862">Zinc</keyword>
<dbReference type="InterPro" id="IPR007650">
    <property type="entry name" value="Zf-FLZ_dom"/>
</dbReference>
<dbReference type="PANTHER" id="PTHR47208:SF1">
    <property type="entry name" value="OS02G0174800 PROTEIN"/>
    <property type="match status" value="1"/>
</dbReference>
<evidence type="ECO:0000259" key="5">
    <source>
        <dbReference type="PROSITE" id="PS51795"/>
    </source>
</evidence>
<dbReference type="Proteomes" id="UP001567538">
    <property type="component" value="Unassembled WGS sequence"/>
</dbReference>
<organism evidence="6 7">
    <name type="scientific">Salvia divinorum</name>
    <name type="common">Maria pastora</name>
    <name type="synonym">Diviner's sage</name>
    <dbReference type="NCBI Taxonomy" id="28513"/>
    <lineage>
        <taxon>Eukaryota</taxon>
        <taxon>Viridiplantae</taxon>
        <taxon>Streptophyta</taxon>
        <taxon>Embryophyta</taxon>
        <taxon>Tracheophyta</taxon>
        <taxon>Spermatophyta</taxon>
        <taxon>Magnoliopsida</taxon>
        <taxon>eudicotyledons</taxon>
        <taxon>Gunneridae</taxon>
        <taxon>Pentapetalae</taxon>
        <taxon>asterids</taxon>
        <taxon>lamiids</taxon>
        <taxon>Lamiales</taxon>
        <taxon>Lamiaceae</taxon>
        <taxon>Nepetoideae</taxon>
        <taxon>Mentheae</taxon>
        <taxon>Salviinae</taxon>
        <taxon>Salvia</taxon>
        <taxon>Salvia subgen. Calosphace</taxon>
    </lineage>
</organism>
<dbReference type="AlphaFoldDB" id="A0ABD1GXV5"/>
<proteinExistence type="inferred from homology"/>